<feature type="compositionally biased region" description="Low complexity" evidence="1">
    <location>
        <begin position="226"/>
        <end position="236"/>
    </location>
</feature>
<sequence>MQMTLKFNDKFNDGSIRQVHEYSDTNLPHFRFSGHSSIALPPYKSTARSPTKKQKHGSLDSPISHHKHHYSEKKKNRNPTLGPTSTIQAPTYSNQGPSFLKPQPPFSSPKSKFIHEHVPAPSPAFRSGHLDVPSLPPRISYKCFPLVSKLADEIAASAMLNHTQVRIVGADAANQQLAMILLQAFSIVENDFRQNKGGSVPKPFTTSQHQFMSHQTNASSSVASDTITQPAGTAPQTAAVPPLAPILPSVATLPVQHVEEIAPPAKSGRGRPKRTALVKSPAALISPVTSGIVQVDMQSQKRKRDRPEKKETDLR</sequence>
<dbReference type="InterPro" id="IPR057597">
    <property type="entry name" value="ALE2_N"/>
</dbReference>
<feature type="compositionally biased region" description="Basic and acidic residues" evidence="1">
    <location>
        <begin position="305"/>
        <end position="315"/>
    </location>
</feature>
<feature type="compositionally biased region" description="Polar residues" evidence="1">
    <location>
        <begin position="289"/>
        <end position="298"/>
    </location>
</feature>
<dbReference type="Pfam" id="PF23180">
    <property type="entry name" value="ALE2_N"/>
    <property type="match status" value="1"/>
</dbReference>
<feature type="domain" description="Receptor-like PK ALE2 N-terminal" evidence="2">
    <location>
        <begin position="140"/>
        <end position="178"/>
    </location>
</feature>
<feature type="region of interest" description="Disordered" evidence="1">
    <location>
        <begin position="44"/>
        <end position="84"/>
    </location>
</feature>
<feature type="region of interest" description="Disordered" evidence="1">
    <location>
        <begin position="216"/>
        <end position="236"/>
    </location>
</feature>
<gene>
    <name evidence="3" type="ORF">KIW84_030186</name>
</gene>
<dbReference type="Gramene" id="Psat03G0018600-T1">
    <property type="protein sequence ID" value="KAI5423866.1"/>
    <property type="gene ID" value="KIW84_030186"/>
</dbReference>
<feature type="compositionally biased region" description="Basic residues" evidence="1">
    <location>
        <begin position="64"/>
        <end position="77"/>
    </location>
</feature>
<feature type="compositionally biased region" description="Polar residues" evidence="1">
    <location>
        <begin position="216"/>
        <end position="225"/>
    </location>
</feature>
<reference evidence="3 4" key="1">
    <citation type="journal article" date="2022" name="Nat. Genet.">
        <title>Improved pea reference genome and pan-genome highlight genomic features and evolutionary characteristics.</title>
        <authorList>
            <person name="Yang T."/>
            <person name="Liu R."/>
            <person name="Luo Y."/>
            <person name="Hu S."/>
            <person name="Wang D."/>
            <person name="Wang C."/>
            <person name="Pandey M.K."/>
            <person name="Ge S."/>
            <person name="Xu Q."/>
            <person name="Li N."/>
            <person name="Li G."/>
            <person name="Huang Y."/>
            <person name="Saxena R.K."/>
            <person name="Ji Y."/>
            <person name="Li M."/>
            <person name="Yan X."/>
            <person name="He Y."/>
            <person name="Liu Y."/>
            <person name="Wang X."/>
            <person name="Xiang C."/>
            <person name="Varshney R.K."/>
            <person name="Ding H."/>
            <person name="Gao S."/>
            <person name="Zong X."/>
        </authorList>
    </citation>
    <scope>NUCLEOTIDE SEQUENCE [LARGE SCALE GENOMIC DNA]</scope>
    <source>
        <strain evidence="3 4">cv. Zhongwan 6</strain>
    </source>
</reference>
<dbReference type="EMBL" id="JAMSHJ010000003">
    <property type="protein sequence ID" value="KAI5423866.1"/>
    <property type="molecule type" value="Genomic_DNA"/>
</dbReference>
<organism evidence="3 4">
    <name type="scientific">Pisum sativum</name>
    <name type="common">Garden pea</name>
    <name type="synonym">Lathyrus oleraceus</name>
    <dbReference type="NCBI Taxonomy" id="3888"/>
    <lineage>
        <taxon>Eukaryota</taxon>
        <taxon>Viridiplantae</taxon>
        <taxon>Streptophyta</taxon>
        <taxon>Embryophyta</taxon>
        <taxon>Tracheophyta</taxon>
        <taxon>Spermatophyta</taxon>
        <taxon>Magnoliopsida</taxon>
        <taxon>eudicotyledons</taxon>
        <taxon>Gunneridae</taxon>
        <taxon>Pentapetalae</taxon>
        <taxon>rosids</taxon>
        <taxon>fabids</taxon>
        <taxon>Fabales</taxon>
        <taxon>Fabaceae</taxon>
        <taxon>Papilionoideae</taxon>
        <taxon>50 kb inversion clade</taxon>
        <taxon>NPAAA clade</taxon>
        <taxon>Hologalegina</taxon>
        <taxon>IRL clade</taxon>
        <taxon>Fabeae</taxon>
        <taxon>Lathyrus</taxon>
    </lineage>
</organism>
<dbReference type="Proteomes" id="UP001058974">
    <property type="component" value="Chromosome 3"/>
</dbReference>
<evidence type="ECO:0000313" key="4">
    <source>
        <dbReference type="Proteomes" id="UP001058974"/>
    </source>
</evidence>
<evidence type="ECO:0000259" key="2">
    <source>
        <dbReference type="Pfam" id="PF23180"/>
    </source>
</evidence>
<feature type="region of interest" description="Disordered" evidence="1">
    <location>
        <begin position="289"/>
        <end position="315"/>
    </location>
</feature>
<comment type="caution">
    <text evidence="3">The sequence shown here is derived from an EMBL/GenBank/DDBJ whole genome shotgun (WGS) entry which is preliminary data.</text>
</comment>
<protein>
    <recommendedName>
        <fullName evidence="2">Receptor-like PK ALE2 N-terminal domain-containing protein</fullName>
    </recommendedName>
</protein>
<dbReference type="AlphaFoldDB" id="A0A9D4XMG5"/>
<proteinExistence type="predicted"/>
<evidence type="ECO:0000313" key="3">
    <source>
        <dbReference type="EMBL" id="KAI5423866.1"/>
    </source>
</evidence>
<accession>A0A9D4XMG5</accession>
<name>A0A9D4XMG5_PEA</name>
<keyword evidence="4" id="KW-1185">Reference proteome</keyword>
<evidence type="ECO:0000256" key="1">
    <source>
        <dbReference type="SAM" id="MobiDB-lite"/>
    </source>
</evidence>